<comment type="caution">
    <text evidence="3">The sequence shown here is derived from an EMBL/GenBank/DDBJ whole genome shotgun (WGS) entry which is preliminary data.</text>
</comment>
<keyword evidence="5" id="KW-1185">Reference proteome</keyword>
<evidence type="ECO:0000313" key="5">
    <source>
        <dbReference type="Proteomes" id="UP001287286"/>
    </source>
</evidence>
<dbReference type="EMBL" id="LCWV01000020">
    <property type="protein sequence ID" value="PWI67206.1"/>
    <property type="molecule type" value="Genomic_DNA"/>
</dbReference>
<name>A0A2U3DY95_PURLI</name>
<dbReference type="EMBL" id="JAWRVI010000016">
    <property type="protein sequence ID" value="KAK4090162.1"/>
    <property type="molecule type" value="Genomic_DNA"/>
</dbReference>
<feature type="region of interest" description="Disordered" evidence="1">
    <location>
        <begin position="153"/>
        <end position="178"/>
    </location>
</feature>
<gene>
    <name evidence="3" type="ORF">PCL_04368</name>
    <name evidence="2" type="ORF">Purlil1_5333</name>
</gene>
<sequence>MLLPDQQHAHSIERVASLGSVAGIECWAGGLERVVLFAEPTFASCRARWSNGSNDSDDSDDSNDSNDSIDSNGSNDRTVASAPTQDGTEPKPAPTMRPAGGWAPLDGWARSDSTIRRGFCQRIRLHDADSLEVATHDQVRGQASNFQLSCQTRRGGGPSGPVFNNTSPASGLHAPAEGQRHVDAQLQSRTTSLPAIETPRRGSAPCTAPRPFALHVGSSSSPSASPQAGTWADRVCLACLLARVVSSYTGPSPTHHHHHHHHQCGTTTTPITTVDNIRLHHLRRRRRSLPVDNGCQSVIAAPLAPDPSFDWAILHAPALPHSSHDTPSALITTLLHTHRTAPAGLECVAVVTAAVAAAAAGPVACARLPPVAIGHHRTVVDQEKPRRKSVIKMDPNCAICNAPATLACDCEAKGLEMAVRQAEDRMMRSIYSDIRFARPVARLCYAIFRLVVPDGSWVRAHAQDYVLEYFRLLAERRKNAHTAHLDQISAHAFYHYNAPPHPNQIADAQAMLKRGIDEDWQASVQRYPEVLEYYFGLVELTLPADDEPAVKDPPLSALNGGSRKAIRRAGTEDESSSSSRAGGSGPFPATEYGSEGQEANASQDVAPSRAILRSIPLNIHDAVYRPYELHESMNPRERIMNSVALLFLYMHGKLEYCPWACHTNRQESRPGEGDLEVGLELRGDRIQGATWQGKWE</sequence>
<reference evidence="3" key="1">
    <citation type="submission" date="2015-05" db="EMBL/GenBank/DDBJ databases">
        <authorList>
            <person name="Wang D.B."/>
            <person name="Wang M."/>
        </authorList>
    </citation>
    <scope>NUCLEOTIDE SEQUENCE</scope>
    <source>
        <strain evidence="3">36-1</strain>
    </source>
</reference>
<reference evidence="3 4" key="2">
    <citation type="journal article" date="2016" name="Front. Microbiol.">
        <title>Genome and transcriptome sequences reveal the specific parasitism of the nematophagous Purpureocillium lilacinum 36-1.</title>
        <authorList>
            <person name="Xie J."/>
            <person name="Li S."/>
            <person name="Mo C."/>
            <person name="Xiao X."/>
            <person name="Peng D."/>
            <person name="Wang G."/>
            <person name="Xiao Y."/>
        </authorList>
    </citation>
    <scope>NUCLEOTIDE SEQUENCE [LARGE SCALE GENOMIC DNA]</scope>
    <source>
        <strain evidence="3 4">36-1</strain>
    </source>
</reference>
<dbReference type="Proteomes" id="UP000245956">
    <property type="component" value="Unassembled WGS sequence"/>
</dbReference>
<evidence type="ECO:0008006" key="6">
    <source>
        <dbReference type="Google" id="ProtNLM"/>
    </source>
</evidence>
<evidence type="ECO:0000313" key="4">
    <source>
        <dbReference type="Proteomes" id="UP000245956"/>
    </source>
</evidence>
<evidence type="ECO:0000313" key="2">
    <source>
        <dbReference type="EMBL" id="KAK4090162.1"/>
    </source>
</evidence>
<feature type="region of interest" description="Disordered" evidence="1">
    <location>
        <begin position="250"/>
        <end position="269"/>
    </location>
</feature>
<evidence type="ECO:0000313" key="3">
    <source>
        <dbReference type="EMBL" id="PWI67206.1"/>
    </source>
</evidence>
<proteinExistence type="predicted"/>
<dbReference type="Proteomes" id="UP001287286">
    <property type="component" value="Unassembled WGS sequence"/>
</dbReference>
<feature type="region of interest" description="Disordered" evidence="1">
    <location>
        <begin position="47"/>
        <end position="106"/>
    </location>
</feature>
<accession>A0A2U3DY95</accession>
<feature type="compositionally biased region" description="Polar residues" evidence="1">
    <location>
        <begin position="77"/>
        <end position="87"/>
    </location>
</feature>
<reference evidence="2 5" key="4">
    <citation type="journal article" date="2024" name="Microbiol. Resour. Announc.">
        <title>Genome annotations for the ascomycete fungi Trichoderma harzianum, Trichoderma aggressivum, and Purpureocillium lilacinum.</title>
        <authorList>
            <person name="Beijen E.P.W."/>
            <person name="Ohm R.A."/>
        </authorList>
    </citation>
    <scope>NUCLEOTIDE SEQUENCE [LARGE SCALE GENOMIC DNA]</scope>
    <source>
        <strain evidence="2 5">CBS 150709</strain>
    </source>
</reference>
<organism evidence="3 4">
    <name type="scientific">Purpureocillium lilacinum</name>
    <name type="common">Paecilomyces lilacinus</name>
    <dbReference type="NCBI Taxonomy" id="33203"/>
    <lineage>
        <taxon>Eukaryota</taxon>
        <taxon>Fungi</taxon>
        <taxon>Dikarya</taxon>
        <taxon>Ascomycota</taxon>
        <taxon>Pezizomycotina</taxon>
        <taxon>Sordariomycetes</taxon>
        <taxon>Hypocreomycetidae</taxon>
        <taxon>Hypocreales</taxon>
        <taxon>Ophiocordycipitaceae</taxon>
        <taxon>Purpureocillium</taxon>
    </lineage>
</organism>
<dbReference type="AlphaFoldDB" id="A0A2U3DY95"/>
<evidence type="ECO:0000256" key="1">
    <source>
        <dbReference type="SAM" id="MobiDB-lite"/>
    </source>
</evidence>
<feature type="region of interest" description="Disordered" evidence="1">
    <location>
        <begin position="546"/>
        <end position="605"/>
    </location>
</feature>
<feature type="compositionally biased region" description="Basic residues" evidence="1">
    <location>
        <begin position="254"/>
        <end position="263"/>
    </location>
</feature>
<reference evidence="2" key="3">
    <citation type="submission" date="2023-11" db="EMBL/GenBank/DDBJ databases">
        <authorList>
            <person name="Beijen E."/>
            <person name="Ohm R.A."/>
        </authorList>
    </citation>
    <scope>NUCLEOTIDE SEQUENCE</scope>
    <source>
        <strain evidence="2">CBS 150709</strain>
    </source>
</reference>
<feature type="compositionally biased region" description="Acidic residues" evidence="1">
    <location>
        <begin position="55"/>
        <end position="64"/>
    </location>
</feature>
<feature type="compositionally biased region" description="Low complexity" evidence="1">
    <location>
        <begin position="65"/>
        <end position="76"/>
    </location>
</feature>
<protein>
    <recommendedName>
        <fullName evidence="6">Serine/threonine protein phosphatase</fullName>
    </recommendedName>
</protein>